<accession>A0A385E0Y1</accession>
<dbReference type="KEGG" id="vg:70080459"/>
<protein>
    <submittedName>
        <fullName evidence="1">Uncharacterized protein</fullName>
    </submittedName>
</protein>
<dbReference type="RefSeq" id="YP_010245944.1">
    <property type="nucleotide sequence ID" value="NC_060131.1"/>
</dbReference>
<dbReference type="Proteomes" id="UP000261731">
    <property type="component" value="Segment"/>
</dbReference>
<name>A0A385E0Y1_9CAUD</name>
<evidence type="ECO:0000313" key="1">
    <source>
        <dbReference type="EMBL" id="AXQ64495.1"/>
    </source>
</evidence>
<dbReference type="GeneID" id="70080459"/>
<sequence length="43" mass="5062">MDRNQRGFESRQSDGRRCVDCGYFTNWICRFKSCRQASQAAEP</sequence>
<organism evidence="1 2">
    <name type="scientific">Gordonia phage Neville</name>
    <dbReference type="NCBI Taxonomy" id="2301693"/>
    <lineage>
        <taxon>Viruses</taxon>
        <taxon>Duplodnaviria</taxon>
        <taxon>Heunggongvirae</taxon>
        <taxon>Uroviricota</taxon>
        <taxon>Caudoviricetes</taxon>
        <taxon>Deeyouvirinae</taxon>
        <taxon>Nevillevirus</taxon>
        <taxon>Nevillevirus neville</taxon>
    </lineage>
</organism>
<keyword evidence="2" id="KW-1185">Reference proteome</keyword>
<evidence type="ECO:0000313" key="2">
    <source>
        <dbReference type="Proteomes" id="UP000261731"/>
    </source>
</evidence>
<proteinExistence type="predicted"/>
<dbReference type="EMBL" id="MH651182">
    <property type="protein sequence ID" value="AXQ64495.1"/>
    <property type="molecule type" value="Genomic_DNA"/>
</dbReference>
<gene>
    <name evidence="1" type="primary">88</name>
    <name evidence="1" type="ORF">SEA_NEVILLE_88</name>
</gene>
<reference evidence="1 2" key="1">
    <citation type="submission" date="2018-07" db="EMBL/GenBank/DDBJ databases">
        <authorList>
            <person name="Bragdon E."/>
            <person name="Orellana H."/>
            <person name="Sterchele H."/>
            <person name="Molloy S.D."/>
            <person name="Garlena R.A."/>
            <person name="Russell D.A."/>
            <person name="Pope W.H."/>
            <person name="Jacobs-Sera D."/>
            <person name="Hatfull G.F."/>
        </authorList>
    </citation>
    <scope>NUCLEOTIDE SEQUENCE [LARGE SCALE GENOMIC DNA]</scope>
</reference>